<evidence type="ECO:0000313" key="3">
    <source>
        <dbReference type="EMBL" id="JAD06229.1"/>
    </source>
</evidence>
<feature type="domain" description="NADP-dependent oxidoreductase" evidence="2">
    <location>
        <begin position="19"/>
        <end position="303"/>
    </location>
</feature>
<accession>A0A0A1X4I6</accession>
<dbReference type="EMBL" id="GBXI01008063">
    <property type="protein sequence ID" value="JAD06229.1"/>
    <property type="molecule type" value="Transcribed_RNA"/>
</dbReference>
<dbReference type="PRINTS" id="PR00069">
    <property type="entry name" value="ALDKETRDTASE"/>
</dbReference>
<dbReference type="PANTHER" id="PTHR11732">
    <property type="entry name" value="ALDO/KETO REDUCTASE"/>
    <property type="match status" value="1"/>
</dbReference>
<dbReference type="PIRSF" id="PIRSF000097">
    <property type="entry name" value="AKR"/>
    <property type="match status" value="1"/>
</dbReference>
<dbReference type="GO" id="GO:0016491">
    <property type="term" value="F:oxidoreductase activity"/>
    <property type="evidence" value="ECO:0007669"/>
    <property type="project" value="InterPro"/>
</dbReference>
<gene>
    <name evidence="3" type="primary">PGFS2</name>
    <name evidence="3" type="ORF">g.9955</name>
</gene>
<dbReference type="Gene3D" id="3.20.20.100">
    <property type="entry name" value="NADP-dependent oxidoreductase domain"/>
    <property type="match status" value="1"/>
</dbReference>
<dbReference type="InterPro" id="IPR020471">
    <property type="entry name" value="AKR"/>
</dbReference>
<dbReference type="OrthoDB" id="416253at2759"/>
<proteinExistence type="predicted"/>
<sequence length="338" mass="38660">MSFNKFLRLANGPDMPAFGLRTYQIRSDDMSVILNDALELGYRLFETSPSYNNQEDVGDVLAAWINGKKIKREQLYIVTTLPICNNRPLEVADTLKESLMKLKLKYVDLYLVEAPFAIKMENQDVFKRDSIGNAIMDARTDHVSIWEIMEEMMSIGLTKSIGLGNFNIPQIQHIIDTRKMIPHVLQIEYHVYLQQPELVKFCRSANIALLTYAALGALNVAAGLQRSSFNDKYELVSILDIPEIRDIAAAHKKTPAQVVFRWIIDKKMALTVDTSKADRIRSSIDIFDFSLTKEEIEKLNALDKNKRYVDFSQYKGVEKHPDYPFQTLLVSSNRASLQ</sequence>
<dbReference type="GeneID" id="105216351"/>
<organism evidence="3">
    <name type="scientific">Zeugodacus cucurbitae</name>
    <name type="common">Melon fruit fly</name>
    <name type="synonym">Bactrocera cucurbitae</name>
    <dbReference type="NCBI Taxonomy" id="28588"/>
    <lineage>
        <taxon>Eukaryota</taxon>
        <taxon>Metazoa</taxon>
        <taxon>Ecdysozoa</taxon>
        <taxon>Arthropoda</taxon>
        <taxon>Hexapoda</taxon>
        <taxon>Insecta</taxon>
        <taxon>Pterygota</taxon>
        <taxon>Neoptera</taxon>
        <taxon>Endopterygota</taxon>
        <taxon>Diptera</taxon>
        <taxon>Brachycera</taxon>
        <taxon>Muscomorpha</taxon>
        <taxon>Tephritoidea</taxon>
        <taxon>Tephritidae</taxon>
        <taxon>Zeugodacus</taxon>
        <taxon>Zeugodacus</taxon>
    </lineage>
</organism>
<dbReference type="InterPro" id="IPR036812">
    <property type="entry name" value="NAD(P)_OxRdtase_dom_sf"/>
</dbReference>
<dbReference type="InterPro" id="IPR023210">
    <property type="entry name" value="NADP_OxRdtase_dom"/>
</dbReference>
<dbReference type="AlphaFoldDB" id="A0A0A1X4I6"/>
<feature type="active site" description="Proton donor" evidence="1">
    <location>
        <position position="51"/>
    </location>
</feature>
<name>A0A0A1X4I6_ZEUCU</name>
<protein>
    <submittedName>
        <fullName evidence="3">Prostaglandin F synthase 2</fullName>
    </submittedName>
</protein>
<reference evidence="3" key="2">
    <citation type="journal article" date="2015" name="Gigascience">
        <title>Reconstructing a comprehensive transcriptome assembly of a white-pupal translocated strain of the pest fruit fly Bactrocera cucurbitae.</title>
        <authorList>
            <person name="Sim S.B."/>
            <person name="Calla B."/>
            <person name="Hall B."/>
            <person name="DeRego T."/>
            <person name="Geib S.M."/>
        </authorList>
    </citation>
    <scope>NUCLEOTIDE SEQUENCE</scope>
</reference>
<evidence type="ECO:0000259" key="2">
    <source>
        <dbReference type="Pfam" id="PF00248"/>
    </source>
</evidence>
<reference evidence="3" key="1">
    <citation type="submission" date="2014-11" db="EMBL/GenBank/DDBJ databases">
        <authorList>
            <person name="Geib S."/>
        </authorList>
    </citation>
    <scope>NUCLEOTIDE SEQUENCE</scope>
</reference>
<evidence type="ECO:0000256" key="1">
    <source>
        <dbReference type="PIRSR" id="PIRSR000097-1"/>
    </source>
</evidence>
<dbReference type="Pfam" id="PF00248">
    <property type="entry name" value="Aldo_ket_red"/>
    <property type="match status" value="1"/>
</dbReference>
<dbReference type="SUPFAM" id="SSF51430">
    <property type="entry name" value="NAD(P)-linked oxidoreductase"/>
    <property type="match status" value="1"/>
</dbReference>